<evidence type="ECO:0000256" key="1">
    <source>
        <dbReference type="SAM" id="Phobius"/>
    </source>
</evidence>
<sequence length="130" mass="13130">MTTSSTVPVTSRQGAGYVLGILVGLANIPGAFIPAGDDGAGPPVAVLVVSLVLGVLTVALLALAWRTRSRGALRASAVLLVINVITSLPAFFVSGVQAWVRLVAGLFVLASVAALVLLFSPDGRGDRVPA</sequence>
<dbReference type="RefSeq" id="WP_130491223.1">
    <property type="nucleotide sequence ID" value="NZ_SGXD01000001.1"/>
</dbReference>
<reference evidence="2 3" key="1">
    <citation type="submission" date="2019-02" db="EMBL/GenBank/DDBJ databases">
        <title>Genomic Encyclopedia of Type Strains, Phase IV (KMG-IV): sequencing the most valuable type-strain genomes for metagenomic binning, comparative biology and taxonomic classification.</title>
        <authorList>
            <person name="Goeker M."/>
        </authorList>
    </citation>
    <scope>NUCLEOTIDE SEQUENCE [LARGE SCALE GENOMIC DNA]</scope>
    <source>
        <strain evidence="2 3">DSM 45622</strain>
    </source>
</reference>
<keyword evidence="1" id="KW-0812">Transmembrane</keyword>
<evidence type="ECO:0000313" key="2">
    <source>
        <dbReference type="EMBL" id="RZS91115.1"/>
    </source>
</evidence>
<protein>
    <submittedName>
        <fullName evidence="2">Uncharacterized protein</fullName>
    </submittedName>
</protein>
<feature type="transmembrane region" description="Helical" evidence="1">
    <location>
        <begin position="14"/>
        <end position="32"/>
    </location>
</feature>
<dbReference type="EMBL" id="SGXD01000001">
    <property type="protein sequence ID" value="RZS91115.1"/>
    <property type="molecule type" value="Genomic_DNA"/>
</dbReference>
<keyword evidence="1" id="KW-1133">Transmembrane helix</keyword>
<accession>A0A4Q7NVC7</accession>
<gene>
    <name evidence="2" type="ORF">EV189_0348</name>
</gene>
<keyword evidence="3" id="KW-1185">Reference proteome</keyword>
<dbReference type="Proteomes" id="UP000293638">
    <property type="component" value="Unassembled WGS sequence"/>
</dbReference>
<keyword evidence="1" id="KW-0472">Membrane</keyword>
<dbReference type="OrthoDB" id="3787717at2"/>
<evidence type="ECO:0000313" key="3">
    <source>
        <dbReference type="Proteomes" id="UP000293638"/>
    </source>
</evidence>
<organism evidence="2 3">
    <name type="scientific">Motilibacter rhizosphaerae</name>
    <dbReference type="NCBI Taxonomy" id="598652"/>
    <lineage>
        <taxon>Bacteria</taxon>
        <taxon>Bacillati</taxon>
        <taxon>Actinomycetota</taxon>
        <taxon>Actinomycetes</taxon>
        <taxon>Motilibacterales</taxon>
        <taxon>Motilibacteraceae</taxon>
        <taxon>Motilibacter</taxon>
    </lineage>
</organism>
<feature type="transmembrane region" description="Helical" evidence="1">
    <location>
        <begin position="98"/>
        <end position="119"/>
    </location>
</feature>
<name>A0A4Q7NVC7_9ACTN</name>
<comment type="caution">
    <text evidence="2">The sequence shown here is derived from an EMBL/GenBank/DDBJ whole genome shotgun (WGS) entry which is preliminary data.</text>
</comment>
<dbReference type="AlphaFoldDB" id="A0A4Q7NVC7"/>
<feature type="transmembrane region" description="Helical" evidence="1">
    <location>
        <begin position="72"/>
        <end position="92"/>
    </location>
</feature>
<feature type="transmembrane region" description="Helical" evidence="1">
    <location>
        <begin position="44"/>
        <end position="65"/>
    </location>
</feature>
<proteinExistence type="predicted"/>